<keyword evidence="3" id="KW-1185">Reference proteome</keyword>
<sequence>MPKLKSVIAGLALSTAMAGGTLVAGAATTTTGAAATTTTKVGAGTSVLAGHGCFRARRCGWGGWGRRHHRHERKHLRIIIENFNHNRNPRRHLEEHRRHDHHRHDHLVHPRVMEAPELLSDTVTD</sequence>
<proteinExistence type="predicted"/>
<dbReference type="Proteomes" id="UP000295302">
    <property type="component" value="Unassembled WGS sequence"/>
</dbReference>
<evidence type="ECO:0000313" key="2">
    <source>
        <dbReference type="EMBL" id="TDD50421.1"/>
    </source>
</evidence>
<protein>
    <recommendedName>
        <fullName evidence="4">Secreted protein</fullName>
    </recommendedName>
</protein>
<gene>
    <name evidence="2" type="ORF">E1286_12175</name>
</gene>
<name>A0A4R4YY40_9ACTN</name>
<evidence type="ECO:0000313" key="3">
    <source>
        <dbReference type="Proteomes" id="UP000295302"/>
    </source>
</evidence>
<feature type="chain" id="PRO_5020549989" description="Secreted protein" evidence="1">
    <location>
        <begin position="27"/>
        <end position="125"/>
    </location>
</feature>
<keyword evidence="1" id="KW-0732">Signal</keyword>
<dbReference type="AlphaFoldDB" id="A0A4R4YY40"/>
<reference evidence="2 3" key="1">
    <citation type="submission" date="2019-03" db="EMBL/GenBank/DDBJ databases">
        <title>Draft genome sequences of novel Actinobacteria.</title>
        <authorList>
            <person name="Sahin N."/>
            <person name="Ay H."/>
            <person name="Saygin H."/>
        </authorList>
    </citation>
    <scope>NUCLEOTIDE SEQUENCE [LARGE SCALE GENOMIC DNA]</scope>
    <source>
        <strain evidence="2 3">CH32</strain>
    </source>
</reference>
<dbReference type="RefSeq" id="WP_132611788.1">
    <property type="nucleotide sequence ID" value="NZ_SMKQ01000026.1"/>
</dbReference>
<organism evidence="2 3">
    <name type="scientific">Nonomuraea terrae</name>
    <dbReference type="NCBI Taxonomy" id="2530383"/>
    <lineage>
        <taxon>Bacteria</taxon>
        <taxon>Bacillati</taxon>
        <taxon>Actinomycetota</taxon>
        <taxon>Actinomycetes</taxon>
        <taxon>Streptosporangiales</taxon>
        <taxon>Streptosporangiaceae</taxon>
        <taxon>Nonomuraea</taxon>
    </lineage>
</organism>
<dbReference type="EMBL" id="SMKQ01000026">
    <property type="protein sequence ID" value="TDD50421.1"/>
    <property type="molecule type" value="Genomic_DNA"/>
</dbReference>
<evidence type="ECO:0008006" key="4">
    <source>
        <dbReference type="Google" id="ProtNLM"/>
    </source>
</evidence>
<comment type="caution">
    <text evidence="2">The sequence shown here is derived from an EMBL/GenBank/DDBJ whole genome shotgun (WGS) entry which is preliminary data.</text>
</comment>
<feature type="signal peptide" evidence="1">
    <location>
        <begin position="1"/>
        <end position="26"/>
    </location>
</feature>
<evidence type="ECO:0000256" key="1">
    <source>
        <dbReference type="SAM" id="SignalP"/>
    </source>
</evidence>
<accession>A0A4R4YY40</accession>